<evidence type="ECO:0000313" key="9">
    <source>
        <dbReference type="WBParaSite" id="PEQ_0000063701-mRNA-1"/>
    </source>
</evidence>
<protein>
    <submittedName>
        <fullName evidence="9">Uncharacterized protein</fullName>
    </submittedName>
</protein>
<comment type="subcellular location">
    <subcellularLocation>
        <location evidence="1">Membrane</location>
        <topology evidence="1">Multi-pass membrane protein</topology>
    </subcellularLocation>
</comment>
<name>A0A914RFZ4_PAREQ</name>
<dbReference type="InterPro" id="IPR000175">
    <property type="entry name" value="Na/ntran_symport"/>
</dbReference>
<dbReference type="AlphaFoldDB" id="A0A914RFZ4"/>
<dbReference type="GO" id="GO:0015293">
    <property type="term" value="F:symporter activity"/>
    <property type="evidence" value="ECO:0007669"/>
    <property type="project" value="UniProtKB-KW"/>
</dbReference>
<keyword evidence="6 7" id="KW-0472">Membrane</keyword>
<evidence type="ECO:0000256" key="6">
    <source>
        <dbReference type="ARBA" id="ARBA00023136"/>
    </source>
</evidence>
<reference evidence="9" key="1">
    <citation type="submission" date="2022-11" db="UniProtKB">
        <authorList>
            <consortium name="WormBaseParasite"/>
        </authorList>
    </citation>
    <scope>IDENTIFICATION</scope>
</reference>
<dbReference type="InterPro" id="IPR037272">
    <property type="entry name" value="SNS_sf"/>
</dbReference>
<evidence type="ECO:0000256" key="3">
    <source>
        <dbReference type="ARBA" id="ARBA00022692"/>
    </source>
</evidence>
<keyword evidence="5 7" id="KW-1133">Transmembrane helix</keyword>
<proteinExistence type="predicted"/>
<sequence length="72" mass="8235">LQGIGWTLVLLALPVSIYYNIIVAWSIYYFWFALKGFFTGDWPNNIPCCLLGESPECFLQPHAISSPEAYFQ</sequence>
<dbReference type="SUPFAM" id="SSF161070">
    <property type="entry name" value="SNF-like"/>
    <property type="match status" value="1"/>
</dbReference>
<dbReference type="Pfam" id="PF00209">
    <property type="entry name" value="SNF"/>
    <property type="match status" value="1"/>
</dbReference>
<organism evidence="8 9">
    <name type="scientific">Parascaris equorum</name>
    <name type="common">Equine roundworm</name>
    <dbReference type="NCBI Taxonomy" id="6256"/>
    <lineage>
        <taxon>Eukaryota</taxon>
        <taxon>Metazoa</taxon>
        <taxon>Ecdysozoa</taxon>
        <taxon>Nematoda</taxon>
        <taxon>Chromadorea</taxon>
        <taxon>Rhabditida</taxon>
        <taxon>Spirurina</taxon>
        <taxon>Ascaridomorpha</taxon>
        <taxon>Ascaridoidea</taxon>
        <taxon>Ascarididae</taxon>
        <taxon>Parascaris</taxon>
    </lineage>
</organism>
<keyword evidence="3 7" id="KW-0812">Transmembrane</keyword>
<dbReference type="Proteomes" id="UP000887564">
    <property type="component" value="Unplaced"/>
</dbReference>
<evidence type="ECO:0000256" key="5">
    <source>
        <dbReference type="ARBA" id="ARBA00022989"/>
    </source>
</evidence>
<dbReference type="GO" id="GO:0016020">
    <property type="term" value="C:membrane"/>
    <property type="evidence" value="ECO:0007669"/>
    <property type="project" value="UniProtKB-SubCell"/>
</dbReference>
<dbReference type="WBParaSite" id="PEQ_0000063701-mRNA-1">
    <property type="protein sequence ID" value="PEQ_0000063701-mRNA-1"/>
    <property type="gene ID" value="PEQ_0000063701"/>
</dbReference>
<feature type="transmembrane region" description="Helical" evidence="7">
    <location>
        <begin position="6"/>
        <end position="31"/>
    </location>
</feature>
<keyword evidence="2" id="KW-0813">Transport</keyword>
<accession>A0A914RFZ4</accession>
<evidence type="ECO:0000256" key="2">
    <source>
        <dbReference type="ARBA" id="ARBA00022448"/>
    </source>
</evidence>
<evidence type="ECO:0000256" key="1">
    <source>
        <dbReference type="ARBA" id="ARBA00004141"/>
    </source>
</evidence>
<dbReference type="PROSITE" id="PS50267">
    <property type="entry name" value="NA_NEUROTRAN_SYMP_3"/>
    <property type="match status" value="1"/>
</dbReference>
<keyword evidence="4" id="KW-0769">Symport</keyword>
<keyword evidence="8" id="KW-1185">Reference proteome</keyword>
<evidence type="ECO:0000256" key="7">
    <source>
        <dbReference type="SAM" id="Phobius"/>
    </source>
</evidence>
<evidence type="ECO:0000313" key="8">
    <source>
        <dbReference type="Proteomes" id="UP000887564"/>
    </source>
</evidence>
<evidence type="ECO:0000256" key="4">
    <source>
        <dbReference type="ARBA" id="ARBA00022847"/>
    </source>
</evidence>